<evidence type="ECO:0000313" key="9">
    <source>
        <dbReference type="Proteomes" id="UP000232722"/>
    </source>
</evidence>
<evidence type="ECO:0000313" key="6">
    <source>
        <dbReference type="EMBL" id="PKK72466.1"/>
    </source>
</evidence>
<name>A0A2I1E5F4_9GLOM</name>
<evidence type="ECO:0000256" key="1">
    <source>
        <dbReference type="ARBA" id="ARBA00004123"/>
    </source>
</evidence>
<dbReference type="GO" id="GO:0003682">
    <property type="term" value="F:chromatin binding"/>
    <property type="evidence" value="ECO:0007669"/>
    <property type="project" value="TreeGrafter"/>
</dbReference>
<evidence type="ECO:0000313" key="4">
    <source>
        <dbReference type="EMBL" id="PKC11065.1"/>
    </source>
</evidence>
<dbReference type="AlphaFoldDB" id="A0A2I1E5F4"/>
<evidence type="ECO:0000313" key="5">
    <source>
        <dbReference type="EMBL" id="PKC69816.1"/>
    </source>
</evidence>
<evidence type="ECO:0000313" key="7">
    <source>
        <dbReference type="EMBL" id="PKY49410.1"/>
    </source>
</evidence>
<dbReference type="Proteomes" id="UP000234323">
    <property type="component" value="Unassembled WGS sequence"/>
</dbReference>
<gene>
    <name evidence="5" type="ORF">RhiirA1_377203</name>
    <name evidence="7" type="ORF">RhiirA4_359933</name>
    <name evidence="4" type="ORF">RhiirA5_310760</name>
    <name evidence="6" type="ORF">RhiirC2_695731</name>
</gene>
<reference evidence="9 10" key="1">
    <citation type="submission" date="2016-04" db="EMBL/GenBank/DDBJ databases">
        <title>Genome analyses suggest a sexual origin of heterokaryosis in a supposedly ancient asexual fungus.</title>
        <authorList>
            <person name="Ropars J."/>
            <person name="Sedzielewska K."/>
            <person name="Noel J."/>
            <person name="Charron P."/>
            <person name="Farinelli L."/>
            <person name="Marton T."/>
            <person name="Kruger M."/>
            <person name="Pelin A."/>
            <person name="Brachmann A."/>
            <person name="Corradi N."/>
        </authorList>
    </citation>
    <scope>NUCLEOTIDE SEQUENCE [LARGE SCALE GENOMIC DNA]</scope>
    <source>
        <strain evidence="7 11">A4</strain>
        <strain evidence="4 9">A5</strain>
        <strain evidence="6 10">C2</strain>
    </source>
</reference>
<reference evidence="8 10" key="3">
    <citation type="submission" date="2017-10" db="EMBL/GenBank/DDBJ databases">
        <title>Extensive intraspecific genome diversity in a model arbuscular mycorrhizal fungus.</title>
        <authorList>
            <person name="Chen E.C.H."/>
            <person name="Morin E."/>
            <person name="Baudet D."/>
            <person name="Noel J."/>
            <person name="Ndikumana S."/>
            <person name="Charron P."/>
            <person name="St-Onge C."/>
            <person name="Giorgi J."/>
            <person name="Grigoriev I.V."/>
            <person name="Roux C."/>
            <person name="Martin F.M."/>
            <person name="Corradi N."/>
        </authorList>
    </citation>
    <scope>NUCLEOTIDE SEQUENCE [LARGE SCALE GENOMIC DNA]</scope>
    <source>
        <strain evidence="5 8">A1</strain>
        <strain evidence="6 10">C2</strain>
    </source>
</reference>
<keyword evidence="11" id="KW-1185">Reference proteome</keyword>
<dbReference type="GO" id="GO:0005634">
    <property type="term" value="C:nucleus"/>
    <property type="evidence" value="ECO:0007669"/>
    <property type="project" value="UniProtKB-SubCell"/>
</dbReference>
<dbReference type="PANTHER" id="PTHR12585">
    <property type="entry name" value="SCC1 / RAD21 FAMILY MEMBER"/>
    <property type="match status" value="1"/>
</dbReference>
<dbReference type="VEuPathDB" id="FungiDB:RhiirA1_377203"/>
<dbReference type="Proteomes" id="UP000232688">
    <property type="component" value="Unassembled WGS sequence"/>
</dbReference>
<sequence>MFPKKEVNSVNLIRACEYVTTPPEPLALRLTSNLMIGITRVYHQQYHFYYTDVNGVWHSLQRALIEMRRESIDMIIPQARYEAITLNDDPFFEIELNIPIHDIIMPPRIDVNFEQFSSFSDAGTYNIAIK</sequence>
<dbReference type="VEuPathDB" id="FungiDB:RhiirFUN_001094"/>
<evidence type="ECO:0000313" key="11">
    <source>
        <dbReference type="Proteomes" id="UP000234323"/>
    </source>
</evidence>
<accession>A0A2I1E5F4</accession>
<dbReference type="EMBL" id="LLXI01000737">
    <property type="protein sequence ID" value="PKY49410.1"/>
    <property type="molecule type" value="Genomic_DNA"/>
</dbReference>
<dbReference type="Proteomes" id="UP000233469">
    <property type="component" value="Unassembled WGS sequence"/>
</dbReference>
<dbReference type="Proteomes" id="UP000232722">
    <property type="component" value="Unassembled WGS sequence"/>
</dbReference>
<dbReference type="EMBL" id="LLXH01000257">
    <property type="protein sequence ID" value="PKC69816.1"/>
    <property type="molecule type" value="Genomic_DNA"/>
</dbReference>
<comment type="subcellular location">
    <subcellularLocation>
        <location evidence="1">Nucleus</location>
    </subcellularLocation>
</comment>
<dbReference type="GO" id="GO:0007062">
    <property type="term" value="P:sister chromatid cohesion"/>
    <property type="evidence" value="ECO:0007669"/>
    <property type="project" value="InterPro"/>
</dbReference>
<reference evidence="4 9" key="2">
    <citation type="submission" date="2017-09" db="EMBL/GenBank/DDBJ databases">
        <title>Extensive intraspecific genome diversity in a model arbuscular mycorrhizal fungus.</title>
        <authorList>
            <person name="Chen E.C."/>
            <person name="Morin E."/>
            <person name="Beaudet D."/>
            <person name="Noel J."/>
            <person name="Ndikumana S."/>
            <person name="Charron P."/>
            <person name="St-Onge C."/>
            <person name="Giorgi J."/>
            <person name="Grigoriev I.V."/>
            <person name="Roux C."/>
            <person name="Martin F.M."/>
            <person name="Corradi N."/>
        </authorList>
    </citation>
    <scope>NUCLEOTIDE SEQUENCE [LARGE SCALE GENOMIC DNA]</scope>
    <source>
        <strain evidence="4 9">A5</strain>
    </source>
</reference>
<reference evidence="5 8" key="4">
    <citation type="submission" date="2017-10" db="EMBL/GenBank/DDBJ databases">
        <title>Genome analyses suggest a sexual origin of heterokaryosis in a supposedly ancient asexual fungus.</title>
        <authorList>
            <person name="Corradi N."/>
            <person name="Sedzielewska K."/>
            <person name="Noel J."/>
            <person name="Charron P."/>
            <person name="Farinelli L."/>
            <person name="Marton T."/>
            <person name="Kruger M."/>
            <person name="Pelin A."/>
            <person name="Brachmann A."/>
            <person name="Corradi N."/>
        </authorList>
    </citation>
    <scope>NUCLEOTIDE SEQUENCE [LARGE SCALE GENOMIC DNA]</scope>
    <source>
        <strain evidence="5 8">A1</strain>
    </source>
</reference>
<dbReference type="InterPro" id="IPR006910">
    <property type="entry name" value="Rad21_Rec8_N"/>
</dbReference>
<protein>
    <recommendedName>
        <fullName evidence="3">Rad21/Rec8-like protein N-terminal domain-containing protein</fullName>
    </recommendedName>
</protein>
<evidence type="ECO:0000313" key="10">
    <source>
        <dbReference type="Proteomes" id="UP000233469"/>
    </source>
</evidence>
<dbReference type="EMBL" id="LLXL01000440">
    <property type="protein sequence ID" value="PKK72466.1"/>
    <property type="molecule type" value="Genomic_DNA"/>
</dbReference>
<evidence type="ECO:0000259" key="3">
    <source>
        <dbReference type="Pfam" id="PF04825"/>
    </source>
</evidence>
<dbReference type="PANTHER" id="PTHR12585:SF69">
    <property type="entry name" value="FI11703P"/>
    <property type="match status" value="1"/>
</dbReference>
<dbReference type="VEuPathDB" id="FungiDB:FUN_023038"/>
<dbReference type="OrthoDB" id="10071381at2759"/>
<feature type="domain" description="Rad21/Rec8-like protein N-terminal" evidence="3">
    <location>
        <begin position="4"/>
        <end position="74"/>
    </location>
</feature>
<comment type="caution">
    <text evidence="6">The sequence shown here is derived from an EMBL/GenBank/DDBJ whole genome shotgun (WGS) entry which is preliminary data.</text>
</comment>
<dbReference type="GO" id="GO:1990414">
    <property type="term" value="P:replication-born double-strand break repair via sister chromatid exchange"/>
    <property type="evidence" value="ECO:0007669"/>
    <property type="project" value="TreeGrafter"/>
</dbReference>
<organism evidence="6 10">
    <name type="scientific">Rhizophagus irregularis</name>
    <dbReference type="NCBI Taxonomy" id="588596"/>
    <lineage>
        <taxon>Eukaryota</taxon>
        <taxon>Fungi</taxon>
        <taxon>Fungi incertae sedis</taxon>
        <taxon>Mucoromycota</taxon>
        <taxon>Glomeromycotina</taxon>
        <taxon>Glomeromycetes</taxon>
        <taxon>Glomerales</taxon>
        <taxon>Glomeraceae</taxon>
        <taxon>Rhizophagus</taxon>
    </lineage>
</organism>
<evidence type="ECO:0000313" key="8">
    <source>
        <dbReference type="Proteomes" id="UP000232688"/>
    </source>
</evidence>
<keyword evidence="2" id="KW-0539">Nucleus</keyword>
<dbReference type="Pfam" id="PF04825">
    <property type="entry name" value="Rad21_Rec8_N"/>
    <property type="match status" value="1"/>
</dbReference>
<dbReference type="InterPro" id="IPR039781">
    <property type="entry name" value="Rad21/Rec8-like"/>
</dbReference>
<proteinExistence type="predicted"/>
<evidence type="ECO:0000256" key="2">
    <source>
        <dbReference type="ARBA" id="ARBA00023242"/>
    </source>
</evidence>
<dbReference type="GO" id="GO:0008278">
    <property type="term" value="C:cohesin complex"/>
    <property type="evidence" value="ECO:0007669"/>
    <property type="project" value="InterPro"/>
</dbReference>
<dbReference type="EMBL" id="LLXJ01000336">
    <property type="protein sequence ID" value="PKC11065.1"/>
    <property type="molecule type" value="Genomic_DNA"/>
</dbReference>